<dbReference type="SMART" id="SM00332">
    <property type="entry name" value="PP2Cc"/>
    <property type="match status" value="1"/>
</dbReference>
<evidence type="ECO:0000313" key="4">
    <source>
        <dbReference type="EMBL" id="KXZ45435.1"/>
    </source>
</evidence>
<feature type="compositionally biased region" description="Pro residues" evidence="1">
    <location>
        <begin position="469"/>
        <end position="480"/>
    </location>
</feature>
<gene>
    <name evidence="4" type="ORF">GPECTOR_54g175</name>
</gene>
<feature type="compositionally biased region" description="Low complexity" evidence="1">
    <location>
        <begin position="316"/>
        <end position="342"/>
    </location>
</feature>
<evidence type="ECO:0000256" key="1">
    <source>
        <dbReference type="SAM" id="MobiDB-lite"/>
    </source>
</evidence>
<feature type="region of interest" description="Disordered" evidence="1">
    <location>
        <begin position="307"/>
        <end position="361"/>
    </location>
</feature>
<feature type="region of interest" description="Disordered" evidence="1">
    <location>
        <begin position="463"/>
        <end position="490"/>
    </location>
</feature>
<dbReference type="SUPFAM" id="SSF49879">
    <property type="entry name" value="SMAD/FHA domain"/>
    <property type="match status" value="1"/>
</dbReference>
<accession>A0A150G7B4</accession>
<dbReference type="InterPro" id="IPR015655">
    <property type="entry name" value="PP2C"/>
</dbReference>
<feature type="domain" description="PPM-type phosphatase" evidence="3">
    <location>
        <begin position="402"/>
        <end position="682"/>
    </location>
</feature>
<dbReference type="Pfam" id="PF00498">
    <property type="entry name" value="FHA"/>
    <property type="match status" value="1"/>
</dbReference>
<feature type="compositionally biased region" description="Low complexity" evidence="1">
    <location>
        <begin position="34"/>
        <end position="48"/>
    </location>
</feature>
<evidence type="ECO:0008006" key="6">
    <source>
        <dbReference type="Google" id="ProtNLM"/>
    </source>
</evidence>
<sequence>MEPAGDCNSEKAAEARVASQVKDSGQAGSGGAGRPAAVLRAQPAAPAADAVDEDYIKHLIDQELGPPKFAVRKQEPTVQPLSSSDEHSLQQLLDQAFGPPKFAVPKPPAPAAETEPRAKAQVEAPGDGAMPALATAAESSEAAVVTAPAPQLRLSGMGLGHGHGVKRSAPEAAAGALPAADVCGDAAASLSLRPPVLAMTATHGPAAGRSFVADDPSQEYKIGRLPDCFFQILDQEISGRHASLRWDGDAKQWKLHDVGSLNGTSVSGKAIGRDYKVQGDEVPLADGATVELGTVTRLRVALREASGGSGAGAAGAGAQDAAAGSGAKPSSPVDAAAVAAPAKRQHTSDGRPPSSGDIAGRGVAGLATETLSGLGGLGGALPNPTALVELPELRARLCVHNRLGVDHKRMNQGCEDVPYWELPFGPYTGAGILCVFDGHHGSKAAQQAREHLPAILRAKLLSRDGRQAPPLPPPPPPRPPRMAEDDEAEMEQDTFLAADKYMSMEEGCTATLVLVEADPQDGGWLLQSANVGDSSAVLVNLTRGNWVKLSEDHRIASSVSERQRLAARGHTVRTRLYGLNISRMLGDRFLKEEDLGFLAEPHVSGMAQVAAGESALLVVASDGLWDVLPEERAAKLLLQEAAKGGVGTSGPSLGCQGAADLLLAHALVLRSKDDITIAVMELGCAAATGTSAAGALAAAPAAPH</sequence>
<dbReference type="GO" id="GO:0004722">
    <property type="term" value="F:protein serine/threonine phosphatase activity"/>
    <property type="evidence" value="ECO:0007669"/>
    <property type="project" value="InterPro"/>
</dbReference>
<dbReference type="Gene3D" id="3.60.40.10">
    <property type="entry name" value="PPM-type phosphatase domain"/>
    <property type="match status" value="1"/>
</dbReference>
<evidence type="ECO:0000313" key="5">
    <source>
        <dbReference type="Proteomes" id="UP000075714"/>
    </source>
</evidence>
<feature type="compositionally biased region" description="Polar residues" evidence="1">
    <location>
        <begin position="76"/>
        <end position="93"/>
    </location>
</feature>
<dbReference type="Proteomes" id="UP000075714">
    <property type="component" value="Unassembled WGS sequence"/>
</dbReference>
<proteinExistence type="predicted"/>
<dbReference type="OrthoDB" id="420076at2759"/>
<dbReference type="Pfam" id="PF00481">
    <property type="entry name" value="PP2C"/>
    <property type="match status" value="1"/>
</dbReference>
<evidence type="ECO:0000259" key="3">
    <source>
        <dbReference type="PROSITE" id="PS51746"/>
    </source>
</evidence>
<comment type="caution">
    <text evidence="4">The sequence shown here is derived from an EMBL/GenBank/DDBJ whole genome shotgun (WGS) entry which is preliminary data.</text>
</comment>
<reference evidence="5" key="1">
    <citation type="journal article" date="2016" name="Nat. Commun.">
        <title>The Gonium pectorale genome demonstrates co-option of cell cycle regulation during the evolution of multicellularity.</title>
        <authorList>
            <person name="Hanschen E.R."/>
            <person name="Marriage T.N."/>
            <person name="Ferris P.J."/>
            <person name="Hamaji T."/>
            <person name="Toyoda A."/>
            <person name="Fujiyama A."/>
            <person name="Neme R."/>
            <person name="Noguchi H."/>
            <person name="Minakuchi Y."/>
            <person name="Suzuki M."/>
            <person name="Kawai-Toyooka H."/>
            <person name="Smith D.R."/>
            <person name="Sparks H."/>
            <person name="Anderson J."/>
            <person name="Bakaric R."/>
            <person name="Luria V."/>
            <person name="Karger A."/>
            <person name="Kirschner M.W."/>
            <person name="Durand P.M."/>
            <person name="Michod R.E."/>
            <person name="Nozaki H."/>
            <person name="Olson B.J."/>
        </authorList>
    </citation>
    <scope>NUCLEOTIDE SEQUENCE [LARGE SCALE GENOMIC DNA]</scope>
    <source>
        <strain evidence="5">NIES-2863</strain>
    </source>
</reference>
<dbReference type="PANTHER" id="PTHR47992">
    <property type="entry name" value="PROTEIN PHOSPHATASE"/>
    <property type="match status" value="1"/>
</dbReference>
<dbReference type="SMART" id="SM00240">
    <property type="entry name" value="FHA"/>
    <property type="match status" value="1"/>
</dbReference>
<dbReference type="STRING" id="33097.A0A150G7B4"/>
<feature type="region of interest" description="Disordered" evidence="1">
    <location>
        <begin position="65"/>
        <end position="122"/>
    </location>
</feature>
<dbReference type="SUPFAM" id="SSF81606">
    <property type="entry name" value="PP2C-like"/>
    <property type="match status" value="1"/>
</dbReference>
<name>A0A150G7B4_GONPE</name>
<dbReference type="InterPro" id="IPR001932">
    <property type="entry name" value="PPM-type_phosphatase-like_dom"/>
</dbReference>
<dbReference type="CDD" id="cd00143">
    <property type="entry name" value="PP2Cc"/>
    <property type="match status" value="1"/>
</dbReference>
<dbReference type="AlphaFoldDB" id="A0A150G7B4"/>
<dbReference type="PROSITE" id="PS51746">
    <property type="entry name" value="PPM_2"/>
    <property type="match status" value="1"/>
</dbReference>
<dbReference type="EMBL" id="LSYV01000055">
    <property type="protein sequence ID" value="KXZ45435.1"/>
    <property type="molecule type" value="Genomic_DNA"/>
</dbReference>
<feature type="region of interest" description="Disordered" evidence="1">
    <location>
        <begin position="1"/>
        <end position="48"/>
    </location>
</feature>
<keyword evidence="5" id="KW-1185">Reference proteome</keyword>
<dbReference type="InterPro" id="IPR036457">
    <property type="entry name" value="PPM-type-like_dom_sf"/>
</dbReference>
<dbReference type="InterPro" id="IPR000253">
    <property type="entry name" value="FHA_dom"/>
</dbReference>
<evidence type="ECO:0000259" key="2">
    <source>
        <dbReference type="PROSITE" id="PS50006"/>
    </source>
</evidence>
<feature type="domain" description="FHA" evidence="2">
    <location>
        <begin position="220"/>
        <end position="271"/>
    </location>
</feature>
<dbReference type="Gene3D" id="2.60.200.20">
    <property type="match status" value="1"/>
</dbReference>
<dbReference type="PROSITE" id="PS50006">
    <property type="entry name" value="FHA_DOMAIN"/>
    <property type="match status" value="1"/>
</dbReference>
<dbReference type="InterPro" id="IPR008984">
    <property type="entry name" value="SMAD_FHA_dom_sf"/>
</dbReference>
<protein>
    <recommendedName>
        <fullName evidence="6">PPM-type phosphatase domain-containing protein</fullName>
    </recommendedName>
</protein>
<organism evidence="4 5">
    <name type="scientific">Gonium pectorale</name>
    <name type="common">Green alga</name>
    <dbReference type="NCBI Taxonomy" id="33097"/>
    <lineage>
        <taxon>Eukaryota</taxon>
        <taxon>Viridiplantae</taxon>
        <taxon>Chlorophyta</taxon>
        <taxon>core chlorophytes</taxon>
        <taxon>Chlorophyceae</taxon>
        <taxon>CS clade</taxon>
        <taxon>Chlamydomonadales</taxon>
        <taxon>Volvocaceae</taxon>
        <taxon>Gonium</taxon>
    </lineage>
</organism>